<dbReference type="Proteomes" id="UP000219465">
    <property type="component" value="Unassembled WGS sequence"/>
</dbReference>
<organism evidence="1 2">
    <name type="scientific">Hoeflea halophila</name>
    <dbReference type="NCBI Taxonomy" id="714899"/>
    <lineage>
        <taxon>Bacteria</taxon>
        <taxon>Pseudomonadati</taxon>
        <taxon>Pseudomonadota</taxon>
        <taxon>Alphaproteobacteria</taxon>
        <taxon>Hyphomicrobiales</taxon>
        <taxon>Rhizobiaceae</taxon>
        <taxon>Hoeflea</taxon>
    </lineage>
</organism>
<name>A0A286HKU2_9HYPH</name>
<dbReference type="EMBL" id="OCPC01000001">
    <property type="protein sequence ID" value="SOE08381.1"/>
    <property type="molecule type" value="Genomic_DNA"/>
</dbReference>
<protein>
    <submittedName>
        <fullName evidence="1">Phytoene synthase</fullName>
    </submittedName>
</protein>
<dbReference type="Gene3D" id="1.10.600.10">
    <property type="entry name" value="Farnesyl Diphosphate Synthase"/>
    <property type="match status" value="1"/>
</dbReference>
<accession>A0A286HKU2</accession>
<evidence type="ECO:0000313" key="2">
    <source>
        <dbReference type="Proteomes" id="UP000219465"/>
    </source>
</evidence>
<dbReference type="SUPFAM" id="SSF48576">
    <property type="entry name" value="Terpenoid synthases"/>
    <property type="match status" value="1"/>
</dbReference>
<dbReference type="InterPro" id="IPR008949">
    <property type="entry name" value="Isoprenoid_synthase_dom_sf"/>
</dbReference>
<evidence type="ECO:0000313" key="1">
    <source>
        <dbReference type="EMBL" id="SOE08381.1"/>
    </source>
</evidence>
<proteinExistence type="predicted"/>
<dbReference type="InterPro" id="IPR002060">
    <property type="entry name" value="Squ/phyt_synthse"/>
</dbReference>
<keyword evidence="2" id="KW-1185">Reference proteome</keyword>
<gene>
    <name evidence="1" type="ORF">SAMN05877838_0096</name>
</gene>
<dbReference type="Pfam" id="PF00494">
    <property type="entry name" value="SQS_PSY"/>
    <property type="match status" value="1"/>
</dbReference>
<dbReference type="AlphaFoldDB" id="A0A286HKU2"/>
<sequence length="290" mass="31857">MRALTGAVMSDQSRSEFLASLRAADIDRYLALLLMPAAVRDDLLVLFLFNAEIAAVRDRIREALPGEIRLQWWRDMVSGNRQEEAQSHPLASALLDVIKRRDLPVEPLTAMCDARIFDVYDDPMPDRTSYEGYAGETASALLQMSAFVLDPTAAASTSTASGHAGVAQAVAGHLMMLPITQARGQVFIPGDLLSATGLSRDSFLAAAEVERAANVIRGFAGFGREHLGKARAAFAGTPDTIRPAYLPVALVESVFNRAEKMPADYLSQTVRPPQWRRQWQLWRAARRGDF</sequence>
<reference evidence="2" key="1">
    <citation type="submission" date="2017-08" db="EMBL/GenBank/DDBJ databases">
        <authorList>
            <person name="Varghese N."/>
            <person name="Submissions S."/>
        </authorList>
    </citation>
    <scope>NUCLEOTIDE SEQUENCE [LARGE SCALE GENOMIC DNA]</scope>
    <source>
        <strain evidence="2">KCTC 23107</strain>
    </source>
</reference>